<dbReference type="GO" id="GO:0034455">
    <property type="term" value="C:t-UTP complex"/>
    <property type="evidence" value="ECO:0007669"/>
    <property type="project" value="TreeGrafter"/>
</dbReference>
<name>A0A9W4UKL9_9PLEO</name>
<evidence type="ECO:0000256" key="4">
    <source>
        <dbReference type="ARBA" id="ARBA00015399"/>
    </source>
</evidence>
<dbReference type="GO" id="GO:0000462">
    <property type="term" value="P:maturation of SSU-rRNA from tricistronic rRNA transcript (SSU-rRNA, 5.8S rRNA, LSU-rRNA)"/>
    <property type="evidence" value="ECO:0007669"/>
    <property type="project" value="TreeGrafter"/>
</dbReference>
<keyword evidence="5 10" id="KW-0690">Ribosome biogenesis</keyword>
<dbReference type="InterPro" id="IPR012954">
    <property type="entry name" value="BP28_C_dom"/>
</dbReference>
<evidence type="ECO:0000256" key="1">
    <source>
        <dbReference type="ARBA" id="ARBA00004604"/>
    </source>
</evidence>
<keyword evidence="7 10" id="KW-0539">Nucleus</keyword>
<dbReference type="InterPro" id="IPR040191">
    <property type="entry name" value="UTP10"/>
</dbReference>
<keyword evidence="6 10" id="KW-0698">rRNA processing</keyword>
<comment type="subcellular location">
    <subcellularLocation>
        <location evidence="1 10">Nucleus</location>
        <location evidence="1 10">Nucleolus</location>
    </subcellularLocation>
</comment>
<feature type="region of interest" description="Disordered" evidence="11">
    <location>
        <begin position="854"/>
        <end position="878"/>
    </location>
</feature>
<evidence type="ECO:0000256" key="6">
    <source>
        <dbReference type="ARBA" id="ARBA00022552"/>
    </source>
</evidence>
<gene>
    <name evidence="13" type="ORF">PDIGIT_LOCUS9868</name>
</gene>
<dbReference type="GO" id="GO:0045943">
    <property type="term" value="P:positive regulation of transcription by RNA polymerase I"/>
    <property type="evidence" value="ECO:0007669"/>
    <property type="project" value="TreeGrafter"/>
</dbReference>
<dbReference type="Pfam" id="PF08146">
    <property type="entry name" value="BP28CT"/>
    <property type="match status" value="1"/>
</dbReference>
<comment type="similarity">
    <text evidence="2 10">Belongs to the HEATR1/UTP10 family.</text>
</comment>
<evidence type="ECO:0000256" key="7">
    <source>
        <dbReference type="ARBA" id="ARBA00023242"/>
    </source>
</evidence>
<dbReference type="GO" id="GO:0030686">
    <property type="term" value="C:90S preribosome"/>
    <property type="evidence" value="ECO:0007669"/>
    <property type="project" value="TreeGrafter"/>
</dbReference>
<dbReference type="SUPFAM" id="SSF48371">
    <property type="entry name" value="ARM repeat"/>
    <property type="match status" value="2"/>
</dbReference>
<dbReference type="GO" id="GO:0032040">
    <property type="term" value="C:small-subunit processome"/>
    <property type="evidence" value="ECO:0007669"/>
    <property type="project" value="TreeGrafter"/>
</dbReference>
<sequence>MATALQKQLAAIAATSTHQLDLKAQKLAHGKSLLFEPRVAASQSFENLYLICYDGYRDLCALDPRFTQFSRSLFSEQSKVEDRTQMTQKENESLNGVLEAFMTMVGPRILLKPAEKALEWLVRRFRVHEYNTETLVLTYLPYHDTPQFLALLSILPPNPSHNIRFLHPYIHSPTNPPRKTIVYTAVNTPAFFDAFQNYVIKVLKARHQGPSLLSFWSSVTTQAIDGILDQSKSGRREVQDQKIENALLRILPVLNACMRASSGPEAVTACYMIVVVLVTKGLFEDKVLDSLMEAVIRSQAPETLDACLMCLAIIAEERSEAQFPSAVAKRVMRIPNLDSTLVTLASRCRVDRLTLASSLAALDGIAGSEEKQKLLRDLLDSRLLGDSHIAIVLTALLQVVRQSEAGSADHAHLIDYVSRLGEESAISQVMVAAAKKSGLDLESLGLALGSSIEQEEHKLLSDEDAKMEDAEDQTIDAPIVLLPAISEVSFLESENQEAFETTFAAFQQAVASSQTASFLSSASLQQGKALQTPLHLTFLARAWCSPSLPAPRVTALRSATSLIKSSETSVDLQNLIPYLLCALSDPAPAIRRSATALVAQISAKAKDAKSNTPVWGSSQLYGKESKVPQLSKEQSSSLISVLVPMLEECAMDPRFVIASLRDVLEGTKTSLKSTLKGPILAFLGAHTTTTPLLAVRLRLLPLFNFTGKTSANVRTNSILPAVRAWFSMSAADATTKCANQQISVSDADRHHVAALLAKEADSAATIKDSISGKLSKDRMELLEAVFGWLNTNWSSLRSESRLSLSQTLLDIALSESTTGFNGSSRGHALETLRNVKLDTATLGMFLDSVPSAVQMPEEPPAKKRRRTSRNEMVRADATTPEEVSRLLRRLTLVLELIEGSNPSEHPELFKSLFAILGDLQPLRQQSGSELVYLQGLILGSLTPMVNQIKTQKDAGEYQASVRADLLVDCIRHSASPQVQNAALMLISSLASWVPDVILHNLMPIFTFIGSTLLRQQDEYSAHVVDQTISRVVPQLATSLRQKQKNFLSGVADLLLSFTAAFEHIPEPRRLKLFAELARTLGPEDALSAILALLVDRYPNSKVQRRFSVELLLVFDPIVSLQTIKGYLDLVEDASGSKRTVADTLFSLNEKQPGQIEGVLTNLLSSLADLAADERLISHVAKAFKRRSDPSPPRKLFANIVESTIRLSKVVARQQKVYQCCSRVLGRCLNLLPTADLVKSAELLLANADHEVQIAAIRSVEIRTSAVLSGDKTSVTSLVAFLPLLDETLQKTSNLDVKRIVLSCIESIVGRFGKRDPSAVATIAQTVSGPKSLSSDDDQVRILSLLCLTSVIDVLEDEAISLLPTVLPAACDYLGKAIEDENEGLHNAVYALLTNTVHRLGFMFSREYLIPVLKLSQQSAVGGLEDACDEERTQFYQSISRNLEPQEVFTAARATWTDAIAQGSEALTEQLNLVQSTIEAKTKSQLVKSSSTLFSLFLEAFKLRDAVSEKSDDFDDDEVEQMEESLVQAVISMTLKLNDATFRPFFAQLVESFASNSLTFYKFLGAFFDRFKSIVTSYSSYILDPASTLLTTLADPSQPNEPLQAALLTALQNTFDNDQDAFWQSPSHLSTILTPLLSHLTIPPTDTNPLKTHTIPTITSLAATLPSSTDAHRDINGVLLKYMRDENPHTRFAAVACQRALTERLGEEWLGLLPEMLPFISEAREDDDEAVERETAKWIADVEKALGEDLEAMLV</sequence>
<evidence type="ECO:0000256" key="5">
    <source>
        <dbReference type="ARBA" id="ARBA00022517"/>
    </source>
</evidence>
<evidence type="ECO:0000256" key="10">
    <source>
        <dbReference type="RuleBase" id="RU367065"/>
    </source>
</evidence>
<comment type="function">
    <text evidence="9">Involved in nucleolar processing of pre-18S ribosomal RNA. Involved in ribosome biosynthesis.</text>
</comment>
<protein>
    <recommendedName>
        <fullName evidence="4 10">U3 small nucleolar RNA-associated protein 10</fullName>
    </recommendedName>
</protein>
<reference evidence="13" key="1">
    <citation type="submission" date="2023-01" db="EMBL/GenBank/DDBJ databases">
        <authorList>
            <person name="Van Ghelder C."/>
            <person name="Rancurel C."/>
        </authorList>
    </citation>
    <scope>NUCLEOTIDE SEQUENCE</scope>
    <source>
        <strain evidence="13">CNCM I-4278</strain>
    </source>
</reference>
<dbReference type="SMART" id="SM01036">
    <property type="entry name" value="BP28CT"/>
    <property type="match status" value="1"/>
</dbReference>
<dbReference type="Pfam" id="PF12397">
    <property type="entry name" value="U3snoRNP10"/>
    <property type="match status" value="1"/>
</dbReference>
<evidence type="ECO:0000259" key="12">
    <source>
        <dbReference type="SMART" id="SM01036"/>
    </source>
</evidence>
<organism evidence="13 14">
    <name type="scientific">Periconia digitata</name>
    <dbReference type="NCBI Taxonomy" id="1303443"/>
    <lineage>
        <taxon>Eukaryota</taxon>
        <taxon>Fungi</taxon>
        <taxon>Dikarya</taxon>
        <taxon>Ascomycota</taxon>
        <taxon>Pezizomycotina</taxon>
        <taxon>Dothideomycetes</taxon>
        <taxon>Pleosporomycetidae</taxon>
        <taxon>Pleosporales</taxon>
        <taxon>Massarineae</taxon>
        <taxon>Periconiaceae</taxon>
        <taxon>Periconia</taxon>
    </lineage>
</organism>
<evidence type="ECO:0000256" key="3">
    <source>
        <dbReference type="ARBA" id="ARBA00011399"/>
    </source>
</evidence>
<dbReference type="InterPro" id="IPR011989">
    <property type="entry name" value="ARM-like"/>
</dbReference>
<keyword evidence="8 10" id="KW-0687">Ribonucleoprotein</keyword>
<dbReference type="Pfam" id="PF23243">
    <property type="entry name" value="HEAT_HEATR1"/>
    <property type="match status" value="1"/>
</dbReference>
<dbReference type="GO" id="GO:0030515">
    <property type="term" value="F:snoRNA binding"/>
    <property type="evidence" value="ECO:0007669"/>
    <property type="project" value="TreeGrafter"/>
</dbReference>
<dbReference type="InterPro" id="IPR022125">
    <property type="entry name" value="U3snoRNP10_N"/>
</dbReference>
<keyword evidence="14" id="KW-1185">Reference proteome</keyword>
<evidence type="ECO:0000256" key="11">
    <source>
        <dbReference type="SAM" id="MobiDB-lite"/>
    </source>
</evidence>
<evidence type="ECO:0000313" key="14">
    <source>
        <dbReference type="Proteomes" id="UP001152607"/>
    </source>
</evidence>
<dbReference type="PANTHER" id="PTHR13457:SF1">
    <property type="entry name" value="HEAT REPEAT-CONTAINING PROTEIN 1"/>
    <property type="match status" value="1"/>
</dbReference>
<dbReference type="Proteomes" id="UP001152607">
    <property type="component" value="Unassembled WGS sequence"/>
</dbReference>
<comment type="subunit">
    <text evidence="3 10">Component of the ribosomal small subunit (SSU) processome.</text>
</comment>
<dbReference type="InterPro" id="IPR056473">
    <property type="entry name" value="HEAT_Utp10/HEAT1"/>
</dbReference>
<dbReference type="EMBL" id="CAOQHR010000006">
    <property type="protein sequence ID" value="CAI6336762.1"/>
    <property type="molecule type" value="Genomic_DNA"/>
</dbReference>
<comment type="caution">
    <text evidence="13">The sequence shown here is derived from an EMBL/GenBank/DDBJ whole genome shotgun (WGS) entry which is preliminary data.</text>
</comment>
<evidence type="ECO:0000313" key="13">
    <source>
        <dbReference type="EMBL" id="CAI6336762.1"/>
    </source>
</evidence>
<proteinExistence type="inferred from homology"/>
<dbReference type="Gene3D" id="1.25.10.10">
    <property type="entry name" value="Leucine-rich Repeat Variant"/>
    <property type="match status" value="2"/>
</dbReference>
<dbReference type="OrthoDB" id="31183at2759"/>
<evidence type="ECO:0000256" key="8">
    <source>
        <dbReference type="ARBA" id="ARBA00023274"/>
    </source>
</evidence>
<evidence type="ECO:0000256" key="9">
    <source>
        <dbReference type="ARBA" id="ARBA00025076"/>
    </source>
</evidence>
<accession>A0A9W4UKL9</accession>
<feature type="domain" description="BP28 C-terminal" evidence="12">
    <location>
        <begin position="1482"/>
        <end position="1621"/>
    </location>
</feature>
<dbReference type="PANTHER" id="PTHR13457">
    <property type="entry name" value="BAP28"/>
    <property type="match status" value="1"/>
</dbReference>
<evidence type="ECO:0000256" key="2">
    <source>
        <dbReference type="ARBA" id="ARBA00010559"/>
    </source>
</evidence>
<dbReference type="InterPro" id="IPR016024">
    <property type="entry name" value="ARM-type_fold"/>
</dbReference>